<feature type="transmembrane region" description="Helical" evidence="7">
    <location>
        <begin position="186"/>
        <end position="211"/>
    </location>
</feature>
<keyword evidence="3" id="KW-1003">Cell membrane</keyword>
<proteinExistence type="predicted"/>
<evidence type="ECO:0000256" key="6">
    <source>
        <dbReference type="ARBA" id="ARBA00023136"/>
    </source>
</evidence>
<evidence type="ECO:0000256" key="2">
    <source>
        <dbReference type="ARBA" id="ARBA00022448"/>
    </source>
</evidence>
<evidence type="ECO:0000313" key="9">
    <source>
        <dbReference type="EMBL" id="THF77734.1"/>
    </source>
</evidence>
<dbReference type="GO" id="GO:0055085">
    <property type="term" value="P:transmembrane transport"/>
    <property type="evidence" value="ECO:0007669"/>
    <property type="project" value="InterPro"/>
</dbReference>
<dbReference type="OrthoDB" id="157184at2"/>
<dbReference type="PROSITE" id="PS50928">
    <property type="entry name" value="ABC_TM1"/>
    <property type="match status" value="1"/>
</dbReference>
<dbReference type="PANTHER" id="PTHR43744:SF9">
    <property type="entry name" value="POLYGALACTURONAN_RHAMNOGALACTURONAN TRANSPORT SYSTEM PERMEASE PROTEIN YTCP"/>
    <property type="match status" value="1"/>
</dbReference>
<dbReference type="CDD" id="cd06261">
    <property type="entry name" value="TM_PBP2"/>
    <property type="match status" value="1"/>
</dbReference>
<feature type="transmembrane region" description="Helical" evidence="7">
    <location>
        <begin position="265"/>
        <end position="282"/>
    </location>
</feature>
<keyword evidence="6 7" id="KW-0472">Membrane</keyword>
<evidence type="ECO:0000256" key="3">
    <source>
        <dbReference type="ARBA" id="ARBA00022475"/>
    </source>
</evidence>
<protein>
    <submittedName>
        <fullName evidence="9">Carbohydrate ABC transporter permease</fullName>
    </submittedName>
</protein>
<feature type="transmembrane region" description="Helical" evidence="7">
    <location>
        <begin position="144"/>
        <end position="165"/>
    </location>
</feature>
<keyword evidence="5 7" id="KW-1133">Transmembrane helix</keyword>
<dbReference type="InterPro" id="IPR035906">
    <property type="entry name" value="MetI-like_sf"/>
</dbReference>
<sequence length="297" mass="33621">MNSAINKRKFRAGLFFTHSVFTLLALSCIIPMLLVVILSVSGTESIIERGYSLFPKIWSLDAFRYIFKSPELILNSYGTTLFVTVVGTGVGLILTAMIAYSLSRKDYKLAGILGFLVFFSMLFNAGMIPSYIVFTKYYLLKDTYWILILPGLVNSWNIILLRTFFFDLPQEVLESASIDGCSEMRIFWQIVLPISKPALATIGLMLTLGYWNEWTRSMIYIDSEHKYMLQYLLYKILRNAEEMMKDSQAGLSLGMSEFPSDSAKMAMAVIAAGPMMFVFPFFQKYFVRGITSGAVKG</sequence>
<reference evidence="9 10" key="1">
    <citation type="submission" date="2019-04" db="EMBL/GenBank/DDBJ databases">
        <title>Cohnella sp. nov. isolated from preserved vegetables.</title>
        <authorList>
            <person name="Lin S.-Y."/>
            <person name="Hung M.-H."/>
            <person name="Young C.-C."/>
        </authorList>
    </citation>
    <scope>NUCLEOTIDE SEQUENCE [LARGE SCALE GENOMIC DNA]</scope>
    <source>
        <strain evidence="9 10">CC-MHH1044</strain>
    </source>
</reference>
<keyword evidence="10" id="KW-1185">Reference proteome</keyword>
<evidence type="ECO:0000256" key="1">
    <source>
        <dbReference type="ARBA" id="ARBA00004651"/>
    </source>
</evidence>
<accession>A0A4S4BRT4</accession>
<evidence type="ECO:0000256" key="4">
    <source>
        <dbReference type="ARBA" id="ARBA00022692"/>
    </source>
</evidence>
<dbReference type="Proteomes" id="UP000310636">
    <property type="component" value="Unassembled WGS sequence"/>
</dbReference>
<dbReference type="GO" id="GO:0005886">
    <property type="term" value="C:plasma membrane"/>
    <property type="evidence" value="ECO:0007669"/>
    <property type="project" value="UniProtKB-SubCell"/>
</dbReference>
<feature type="transmembrane region" description="Helical" evidence="7">
    <location>
        <begin position="109"/>
        <end position="132"/>
    </location>
</feature>
<dbReference type="SUPFAM" id="SSF161098">
    <property type="entry name" value="MetI-like"/>
    <property type="match status" value="1"/>
</dbReference>
<feature type="transmembrane region" description="Helical" evidence="7">
    <location>
        <begin position="12"/>
        <end position="38"/>
    </location>
</feature>
<dbReference type="Gene3D" id="1.10.3720.10">
    <property type="entry name" value="MetI-like"/>
    <property type="match status" value="1"/>
</dbReference>
<evidence type="ECO:0000256" key="5">
    <source>
        <dbReference type="ARBA" id="ARBA00022989"/>
    </source>
</evidence>
<gene>
    <name evidence="9" type="ORF">E6C55_15445</name>
</gene>
<dbReference type="InterPro" id="IPR000515">
    <property type="entry name" value="MetI-like"/>
</dbReference>
<name>A0A4S4BRT4_9BACL</name>
<feature type="transmembrane region" description="Helical" evidence="7">
    <location>
        <begin position="81"/>
        <end position="102"/>
    </location>
</feature>
<keyword evidence="2" id="KW-0813">Transport</keyword>
<keyword evidence="4 7" id="KW-0812">Transmembrane</keyword>
<dbReference type="PROSITE" id="PS51257">
    <property type="entry name" value="PROKAR_LIPOPROTEIN"/>
    <property type="match status" value="1"/>
</dbReference>
<evidence type="ECO:0000313" key="10">
    <source>
        <dbReference type="Proteomes" id="UP000310636"/>
    </source>
</evidence>
<evidence type="ECO:0000256" key="7">
    <source>
        <dbReference type="SAM" id="Phobius"/>
    </source>
</evidence>
<organism evidence="9 10">
    <name type="scientific">Cohnella fermenti</name>
    <dbReference type="NCBI Taxonomy" id="2565925"/>
    <lineage>
        <taxon>Bacteria</taxon>
        <taxon>Bacillati</taxon>
        <taxon>Bacillota</taxon>
        <taxon>Bacilli</taxon>
        <taxon>Bacillales</taxon>
        <taxon>Paenibacillaceae</taxon>
        <taxon>Cohnella</taxon>
    </lineage>
</organism>
<feature type="domain" description="ABC transmembrane type-1" evidence="8">
    <location>
        <begin position="77"/>
        <end position="282"/>
    </location>
</feature>
<dbReference type="AlphaFoldDB" id="A0A4S4BRT4"/>
<evidence type="ECO:0000259" key="8">
    <source>
        <dbReference type="PROSITE" id="PS50928"/>
    </source>
</evidence>
<dbReference type="EMBL" id="SSOB01000018">
    <property type="protein sequence ID" value="THF77734.1"/>
    <property type="molecule type" value="Genomic_DNA"/>
</dbReference>
<dbReference type="PANTHER" id="PTHR43744">
    <property type="entry name" value="ABC TRANSPORTER PERMEASE PROTEIN MG189-RELATED-RELATED"/>
    <property type="match status" value="1"/>
</dbReference>
<comment type="caution">
    <text evidence="9">The sequence shown here is derived from an EMBL/GenBank/DDBJ whole genome shotgun (WGS) entry which is preliminary data.</text>
</comment>
<dbReference type="RefSeq" id="WP_136370708.1">
    <property type="nucleotide sequence ID" value="NZ_SSOB01000018.1"/>
</dbReference>
<comment type="subcellular location">
    <subcellularLocation>
        <location evidence="1">Cell membrane</location>
        <topology evidence="1">Multi-pass membrane protein</topology>
    </subcellularLocation>
</comment>